<proteinExistence type="predicted"/>
<dbReference type="Proteomes" id="UP001191019">
    <property type="component" value="Unassembled WGS sequence"/>
</dbReference>
<sequence length="117" mass="13549">MENNQKTAIQEMDETIKRRNDEKLDEAVKLVNDAIVAEYKHLEEIAKTEESDPIMIEGETTTGYDCHIMVDPKDVAKIALEYNYPVWHILQQDYPDGMWEDLGRKFGLATVYSIIDL</sequence>
<keyword evidence="2" id="KW-1185">Reference proteome</keyword>
<accession>A0ABY0FKW3</accession>
<dbReference type="RefSeq" id="WP_129735108.1">
    <property type="nucleotide sequence ID" value="NZ_PRLM01000006.1"/>
</dbReference>
<evidence type="ECO:0000313" key="1">
    <source>
        <dbReference type="EMBL" id="RYC74376.1"/>
    </source>
</evidence>
<comment type="caution">
    <text evidence="1">The sequence shown here is derived from an EMBL/GenBank/DDBJ whole genome shotgun (WGS) entry which is preliminary data.</text>
</comment>
<gene>
    <name evidence="1" type="ORF">G3RUM_00527</name>
</gene>
<dbReference type="EMBL" id="PRLM01000006">
    <property type="protein sequence ID" value="RYC74376.1"/>
    <property type="molecule type" value="Genomic_DNA"/>
</dbReference>
<name>A0ABY0FKW3_9BACT</name>
<organism evidence="1 2">
    <name type="scientific">Candidatus Nanosyncoccus alces</name>
    <dbReference type="NCBI Taxonomy" id="2171997"/>
    <lineage>
        <taxon>Bacteria</taxon>
        <taxon>Candidatus Saccharimonadota</taxon>
        <taxon>Candidatus Nanosyncoccalia</taxon>
        <taxon>Candidatus Nanosyncoccales</taxon>
        <taxon>Candidatus Nanosyncoccaceae</taxon>
        <taxon>Candidatus Nanosyncoccus</taxon>
    </lineage>
</organism>
<protein>
    <submittedName>
        <fullName evidence="1">Uncharacterized protein</fullName>
    </submittedName>
</protein>
<reference evidence="1 2" key="1">
    <citation type="journal article" date="2018" name="bioRxiv">
        <title>Evidence of independent acquisition and adaption of ultra-small bacteria to human hosts across the highly diverse yet reduced genomes of the phylum Saccharibacteria.</title>
        <authorList>
            <person name="McLean J.S."/>
            <person name="Bor B."/>
            <person name="To T.T."/>
            <person name="Liu Q."/>
            <person name="Kearns K.A."/>
            <person name="Solden L.M."/>
            <person name="Wrighton K.C."/>
            <person name="He X."/>
            <person name="Shi W."/>
        </authorList>
    </citation>
    <scope>NUCLEOTIDE SEQUENCE [LARGE SCALE GENOMIC DNA]</scope>
    <source>
        <strain evidence="1 2">TM7_G3_2_Rum_HOT_351B</strain>
    </source>
</reference>
<reference evidence="1 2" key="2">
    <citation type="journal article" date="2020" name="Cell Rep.">
        <title>Acquisition and Adaptation of Ultra-small Parasitic Reduced Genome Bacteria to Mammalian Hosts.</title>
        <authorList>
            <person name="McLean J.S."/>
            <person name="Bor B."/>
            <person name="Kerns K.A."/>
            <person name="Liu Q."/>
            <person name="To T.T."/>
            <person name="Solden L."/>
            <person name="Hendrickson E.L."/>
            <person name="Wrighton K."/>
            <person name="Shi W."/>
            <person name="He X."/>
        </authorList>
    </citation>
    <scope>NUCLEOTIDE SEQUENCE [LARGE SCALE GENOMIC DNA]</scope>
    <source>
        <strain evidence="1 2">TM7_G3_2_Rum_HOT_351B</strain>
    </source>
</reference>
<evidence type="ECO:0000313" key="2">
    <source>
        <dbReference type="Proteomes" id="UP001191019"/>
    </source>
</evidence>